<keyword evidence="2" id="KW-1185">Reference proteome</keyword>
<reference evidence="1 2" key="1">
    <citation type="journal article" date="2020" name="Microorganisms">
        <title>Osmotic Adaptation and Compatible Solute Biosynthesis of Phototrophic Bacteria as Revealed from Genome Analyses.</title>
        <authorList>
            <person name="Imhoff J.F."/>
            <person name="Rahn T."/>
            <person name="Kunzel S."/>
            <person name="Keller A."/>
            <person name="Neulinger S.C."/>
        </authorList>
    </citation>
    <scope>NUCLEOTIDE SEQUENCE [LARGE SCALE GENOMIC DNA]</scope>
    <source>
        <strain evidence="1 2">DSM 9895</strain>
    </source>
</reference>
<accession>A0ABS1DL05</accession>
<dbReference type="EMBL" id="NRRL01000093">
    <property type="protein sequence ID" value="MBK1670418.1"/>
    <property type="molecule type" value="Genomic_DNA"/>
</dbReference>
<evidence type="ECO:0000313" key="1">
    <source>
        <dbReference type="EMBL" id="MBK1670418.1"/>
    </source>
</evidence>
<proteinExistence type="predicted"/>
<comment type="caution">
    <text evidence="1">The sequence shown here is derived from an EMBL/GenBank/DDBJ whole genome shotgun (WGS) entry which is preliminary data.</text>
</comment>
<evidence type="ECO:0000313" key="2">
    <source>
        <dbReference type="Proteomes" id="UP001296873"/>
    </source>
</evidence>
<protein>
    <submittedName>
        <fullName evidence="1">Uncharacterized protein</fullName>
    </submittedName>
</protein>
<name>A0ABS1DL05_9PROT</name>
<dbReference type="RefSeq" id="WP_200342781.1">
    <property type="nucleotide sequence ID" value="NZ_NRRL01000093.1"/>
</dbReference>
<organism evidence="1 2">
    <name type="scientific">Rhodovibrio sodomensis</name>
    <dbReference type="NCBI Taxonomy" id="1088"/>
    <lineage>
        <taxon>Bacteria</taxon>
        <taxon>Pseudomonadati</taxon>
        <taxon>Pseudomonadota</taxon>
        <taxon>Alphaproteobacteria</taxon>
        <taxon>Rhodospirillales</taxon>
        <taxon>Rhodovibrionaceae</taxon>
        <taxon>Rhodovibrio</taxon>
    </lineage>
</organism>
<gene>
    <name evidence="1" type="ORF">CKO28_20550</name>
</gene>
<sequence>MAQCLPIGSELPADHDSLATFDLHLDSQDIEAALTHVPRHRISSLGGVTGVLVDILDPDTLEVWATGSSRPFDRASNYTRVL</sequence>
<dbReference type="Proteomes" id="UP001296873">
    <property type="component" value="Unassembled WGS sequence"/>
</dbReference>